<evidence type="ECO:0000256" key="3">
    <source>
        <dbReference type="ARBA" id="ARBA00022723"/>
    </source>
</evidence>
<dbReference type="STRING" id="583355.Caka_1133"/>
<dbReference type="Pfam" id="PF02130">
    <property type="entry name" value="YbeY"/>
    <property type="match status" value="1"/>
</dbReference>
<dbReference type="InterPro" id="IPR002036">
    <property type="entry name" value="YbeY"/>
</dbReference>
<gene>
    <name evidence="7" type="primary">ybeY</name>
    <name evidence="8" type="ordered locus">Caka_1133</name>
</gene>
<comment type="cofactor">
    <cofactor evidence="7">
        <name>Zn(2+)</name>
        <dbReference type="ChEBI" id="CHEBI:29105"/>
    </cofactor>
    <text evidence="7">Binds 1 zinc ion.</text>
</comment>
<dbReference type="SUPFAM" id="SSF55486">
    <property type="entry name" value="Metalloproteases ('zincins'), catalytic domain"/>
    <property type="match status" value="1"/>
</dbReference>
<keyword evidence="3 7" id="KW-0479">Metal-binding</keyword>
<comment type="subcellular location">
    <subcellularLocation>
        <location evidence="7">Cytoplasm</location>
    </subcellularLocation>
</comment>
<keyword evidence="9" id="KW-1185">Reference proteome</keyword>
<evidence type="ECO:0000313" key="9">
    <source>
        <dbReference type="Proteomes" id="UP000000925"/>
    </source>
</evidence>
<dbReference type="GO" id="GO:0004521">
    <property type="term" value="F:RNA endonuclease activity"/>
    <property type="evidence" value="ECO:0007669"/>
    <property type="project" value="UniProtKB-UniRule"/>
</dbReference>
<accession>D5EHW3</accession>
<dbReference type="Proteomes" id="UP000000925">
    <property type="component" value="Chromosome"/>
</dbReference>
<keyword evidence="6 7" id="KW-0862">Zinc</keyword>
<dbReference type="EC" id="3.1.-.-" evidence="7"/>
<keyword evidence="4 7" id="KW-0255">Endonuclease</keyword>
<dbReference type="GO" id="GO:0008270">
    <property type="term" value="F:zinc ion binding"/>
    <property type="evidence" value="ECO:0007669"/>
    <property type="project" value="UniProtKB-UniRule"/>
</dbReference>
<evidence type="ECO:0000256" key="4">
    <source>
        <dbReference type="ARBA" id="ARBA00022759"/>
    </source>
</evidence>
<dbReference type="EMBL" id="CP001998">
    <property type="protein sequence ID" value="ADE54154.1"/>
    <property type="molecule type" value="Genomic_DNA"/>
</dbReference>
<feature type="binding site" evidence="7">
    <location>
        <position position="111"/>
    </location>
    <ligand>
        <name>Zn(2+)</name>
        <dbReference type="ChEBI" id="CHEBI:29105"/>
        <note>catalytic</note>
    </ligand>
</feature>
<evidence type="ECO:0000256" key="5">
    <source>
        <dbReference type="ARBA" id="ARBA00022801"/>
    </source>
</evidence>
<dbReference type="Gene3D" id="3.40.390.30">
    <property type="entry name" value="Metalloproteases ('zincins'), catalytic domain"/>
    <property type="match status" value="1"/>
</dbReference>
<dbReference type="HOGENOM" id="CLU_106710_3_2_0"/>
<evidence type="ECO:0000313" key="8">
    <source>
        <dbReference type="EMBL" id="ADE54154.1"/>
    </source>
</evidence>
<dbReference type="InterPro" id="IPR023091">
    <property type="entry name" value="MetalPrtase_cat_dom_sf_prd"/>
</dbReference>
<dbReference type="eggNOG" id="COG0319">
    <property type="taxonomic scope" value="Bacteria"/>
</dbReference>
<dbReference type="KEGG" id="caa:Caka_1133"/>
<organism evidence="8 9">
    <name type="scientific">Coraliomargarita akajimensis (strain DSM 45221 / IAM 15411 / JCM 23193 / KCTC 12865 / 04OKA010-24)</name>
    <dbReference type="NCBI Taxonomy" id="583355"/>
    <lineage>
        <taxon>Bacteria</taxon>
        <taxon>Pseudomonadati</taxon>
        <taxon>Verrucomicrobiota</taxon>
        <taxon>Opitutia</taxon>
        <taxon>Puniceicoccales</taxon>
        <taxon>Coraliomargaritaceae</taxon>
        <taxon>Coraliomargarita</taxon>
    </lineage>
</organism>
<feature type="binding site" evidence="7">
    <location>
        <position position="121"/>
    </location>
    <ligand>
        <name>Zn(2+)</name>
        <dbReference type="ChEBI" id="CHEBI:29105"/>
        <note>catalytic</note>
    </ligand>
</feature>
<dbReference type="InterPro" id="IPR020549">
    <property type="entry name" value="YbeY_CS"/>
</dbReference>
<evidence type="ECO:0000256" key="2">
    <source>
        <dbReference type="ARBA" id="ARBA00022722"/>
    </source>
</evidence>
<keyword evidence="5 7" id="KW-0378">Hydrolase</keyword>
<dbReference type="PANTHER" id="PTHR46986:SF1">
    <property type="entry name" value="ENDORIBONUCLEASE YBEY, CHLOROPLASTIC"/>
    <property type="match status" value="1"/>
</dbReference>
<evidence type="ECO:0000256" key="7">
    <source>
        <dbReference type="HAMAP-Rule" id="MF_00009"/>
    </source>
</evidence>
<keyword evidence="7" id="KW-0963">Cytoplasm</keyword>
<reference evidence="8 9" key="1">
    <citation type="journal article" date="2010" name="Stand. Genomic Sci.">
        <title>Complete genome sequence of Coraliomargarita akajimensis type strain (04OKA010-24).</title>
        <authorList>
            <person name="Mavromatis K."/>
            <person name="Abt B."/>
            <person name="Brambilla E."/>
            <person name="Lapidus A."/>
            <person name="Copeland A."/>
            <person name="Deshpande S."/>
            <person name="Nolan M."/>
            <person name="Lucas S."/>
            <person name="Tice H."/>
            <person name="Cheng J.F."/>
            <person name="Han C."/>
            <person name="Detter J.C."/>
            <person name="Woyke T."/>
            <person name="Goodwin L."/>
            <person name="Pitluck S."/>
            <person name="Held B."/>
            <person name="Brettin T."/>
            <person name="Tapia R."/>
            <person name="Ivanova N."/>
            <person name="Mikhailova N."/>
            <person name="Pati A."/>
            <person name="Liolios K."/>
            <person name="Chen A."/>
            <person name="Palaniappan K."/>
            <person name="Land M."/>
            <person name="Hauser L."/>
            <person name="Chang Y.J."/>
            <person name="Jeffries C.D."/>
            <person name="Rohde M."/>
            <person name="Goker M."/>
            <person name="Bristow J."/>
            <person name="Eisen J.A."/>
            <person name="Markowitz V."/>
            <person name="Hugenholtz P."/>
            <person name="Klenk H.P."/>
            <person name="Kyrpides N.C."/>
        </authorList>
    </citation>
    <scope>NUCLEOTIDE SEQUENCE [LARGE SCALE GENOMIC DNA]</scope>
    <source>
        <strain evidence="9">DSM 45221 / IAM 15411 / JCM 23193 / KCTC 12865</strain>
    </source>
</reference>
<evidence type="ECO:0000256" key="6">
    <source>
        <dbReference type="ARBA" id="ARBA00022833"/>
    </source>
</evidence>
<dbReference type="HAMAP" id="MF_00009">
    <property type="entry name" value="Endoribonucl_YbeY"/>
    <property type="match status" value="1"/>
</dbReference>
<dbReference type="GO" id="GO:0004222">
    <property type="term" value="F:metalloendopeptidase activity"/>
    <property type="evidence" value="ECO:0007669"/>
    <property type="project" value="InterPro"/>
</dbReference>
<dbReference type="RefSeq" id="WP_013042876.1">
    <property type="nucleotide sequence ID" value="NC_014008.1"/>
</dbReference>
<dbReference type="GO" id="GO:0005737">
    <property type="term" value="C:cytoplasm"/>
    <property type="evidence" value="ECO:0007669"/>
    <property type="project" value="UniProtKB-SubCell"/>
</dbReference>
<keyword evidence="7" id="KW-0698">rRNA processing</keyword>
<name>D5EHW3_CORAD</name>
<sequence length="153" mass="17014">MSQIQLEINNRYKQLLDPESATVTLFTAIEASGHFPIQSGELSIVFVGDPEIGQIHDDFMDDPSPTDVITFPADPEMDFAGEIIVSVDHAIRKSKELDLPLTRELSLYLVHGWLHLAGYDDLNEADRAEMRKAEQIALDLIDAHGAPVDFKLA</sequence>
<dbReference type="PROSITE" id="PS01306">
    <property type="entry name" value="UPF0054"/>
    <property type="match status" value="1"/>
</dbReference>
<comment type="function">
    <text evidence="7">Single strand-specific metallo-endoribonuclease involved in late-stage 70S ribosome quality control and in maturation of the 3' terminus of the 16S rRNA.</text>
</comment>
<keyword evidence="7" id="KW-0690">Ribosome biogenesis</keyword>
<dbReference type="AlphaFoldDB" id="D5EHW3"/>
<evidence type="ECO:0000256" key="1">
    <source>
        <dbReference type="ARBA" id="ARBA00010875"/>
    </source>
</evidence>
<dbReference type="GO" id="GO:0006364">
    <property type="term" value="P:rRNA processing"/>
    <property type="evidence" value="ECO:0007669"/>
    <property type="project" value="UniProtKB-UniRule"/>
</dbReference>
<proteinExistence type="inferred from homology"/>
<protein>
    <recommendedName>
        <fullName evidence="7">Endoribonuclease YbeY</fullName>
        <ecNumber evidence="7">3.1.-.-</ecNumber>
    </recommendedName>
</protein>
<keyword evidence="2 7" id="KW-0540">Nuclease</keyword>
<comment type="similarity">
    <text evidence="1 7">Belongs to the endoribonuclease YbeY family.</text>
</comment>
<dbReference type="PANTHER" id="PTHR46986">
    <property type="entry name" value="ENDORIBONUCLEASE YBEY, CHLOROPLASTIC"/>
    <property type="match status" value="1"/>
</dbReference>
<dbReference type="NCBIfam" id="TIGR00043">
    <property type="entry name" value="rRNA maturation RNase YbeY"/>
    <property type="match status" value="1"/>
</dbReference>
<feature type="binding site" evidence="7">
    <location>
        <position position="115"/>
    </location>
    <ligand>
        <name>Zn(2+)</name>
        <dbReference type="ChEBI" id="CHEBI:29105"/>
        <note>catalytic</note>
    </ligand>
</feature>